<keyword evidence="2" id="KW-0812">Transmembrane</keyword>
<feature type="transmembrane region" description="Helical" evidence="2">
    <location>
        <begin position="97"/>
        <end position="115"/>
    </location>
</feature>
<comment type="caution">
    <text evidence="3">The sequence shown here is derived from an EMBL/GenBank/DDBJ whole genome shotgun (WGS) entry which is preliminary data.</text>
</comment>
<evidence type="ECO:0000256" key="2">
    <source>
        <dbReference type="SAM" id="Phobius"/>
    </source>
</evidence>
<accession>A0A8J5YY46</accession>
<reference evidence="3 4" key="1">
    <citation type="journal article" date="2021" name="bioRxiv">
        <title>The Gossypium anomalum genome as a resource for cotton improvement and evolutionary analysis of hybrid incompatibility.</title>
        <authorList>
            <person name="Grover C.E."/>
            <person name="Yuan D."/>
            <person name="Arick M.A."/>
            <person name="Miller E.R."/>
            <person name="Hu G."/>
            <person name="Peterson D.G."/>
            <person name="Wendel J.F."/>
            <person name="Udall J.A."/>
        </authorList>
    </citation>
    <scope>NUCLEOTIDE SEQUENCE [LARGE SCALE GENOMIC DNA]</scope>
    <source>
        <strain evidence="3">JFW-Udall</strain>
        <tissue evidence="3">Leaf</tissue>
    </source>
</reference>
<protein>
    <submittedName>
        <fullName evidence="3">Uncharacterized protein</fullName>
    </submittedName>
</protein>
<evidence type="ECO:0000256" key="1">
    <source>
        <dbReference type="SAM" id="MobiDB-lite"/>
    </source>
</evidence>
<dbReference type="Proteomes" id="UP000701853">
    <property type="component" value="Chromosome 4"/>
</dbReference>
<keyword evidence="2" id="KW-1133">Transmembrane helix</keyword>
<proteinExistence type="predicted"/>
<feature type="region of interest" description="Disordered" evidence="1">
    <location>
        <begin position="26"/>
        <end position="75"/>
    </location>
</feature>
<keyword evidence="2" id="KW-0472">Membrane</keyword>
<dbReference type="AlphaFoldDB" id="A0A8J5YY46"/>
<feature type="transmembrane region" description="Helical" evidence="2">
    <location>
        <begin position="6"/>
        <end position="23"/>
    </location>
</feature>
<gene>
    <name evidence="3" type="ORF">CXB51_008708</name>
</gene>
<organism evidence="3 4">
    <name type="scientific">Gossypium anomalum</name>
    <dbReference type="NCBI Taxonomy" id="47600"/>
    <lineage>
        <taxon>Eukaryota</taxon>
        <taxon>Viridiplantae</taxon>
        <taxon>Streptophyta</taxon>
        <taxon>Embryophyta</taxon>
        <taxon>Tracheophyta</taxon>
        <taxon>Spermatophyta</taxon>
        <taxon>Magnoliopsida</taxon>
        <taxon>eudicotyledons</taxon>
        <taxon>Gunneridae</taxon>
        <taxon>Pentapetalae</taxon>
        <taxon>rosids</taxon>
        <taxon>malvids</taxon>
        <taxon>Malvales</taxon>
        <taxon>Malvaceae</taxon>
        <taxon>Malvoideae</taxon>
        <taxon>Gossypium</taxon>
    </lineage>
</organism>
<name>A0A8J5YY46_9ROSI</name>
<dbReference type="EMBL" id="JAHUZN010000004">
    <property type="protein sequence ID" value="KAG8497486.1"/>
    <property type="molecule type" value="Genomic_DNA"/>
</dbReference>
<evidence type="ECO:0000313" key="3">
    <source>
        <dbReference type="EMBL" id="KAG8497486.1"/>
    </source>
</evidence>
<evidence type="ECO:0000313" key="4">
    <source>
        <dbReference type="Proteomes" id="UP000701853"/>
    </source>
</evidence>
<sequence length="157" mass="16978">MACQDLIFLVALVYMVVVGAFVVESSPSPVPSKASSPSKSPSTSSSSSPSPSKSNNPSANKGYSSEVESLEEVSSPPLPTAIDEVFDSLLLALKTQVMLLIVIALNLVMIVQHQHQHPLLPLKSRPPLALSVTPRTRRTRYDQILEVITLMQKETIV</sequence>
<keyword evidence="4" id="KW-1185">Reference proteome</keyword>